<gene>
    <name evidence="2" type="ORF">CANARDRAFT_23269</name>
</gene>
<proteinExistence type="predicted"/>
<dbReference type="Proteomes" id="UP000094801">
    <property type="component" value="Unassembled WGS sequence"/>
</dbReference>
<name>A0A1E4T0C2_9ASCO</name>
<protein>
    <submittedName>
        <fullName evidence="2">Uncharacterized protein</fullName>
    </submittedName>
</protein>
<keyword evidence="3" id="KW-1185">Reference proteome</keyword>
<dbReference type="AlphaFoldDB" id="A0A1E4T0C2"/>
<sequence>MQLQEYDASIDMDLLNLKQLFSPQFINQTLSCVVDEQPVPDLLIPTTKNYYQLLTNWVSKMFAGNEIVEEQVKQVDYKFLDEYIIDEQAFRVETVVESLKLFDQLYELLCLIIVISVRGRRMAWAVTNINYLPSEHKKMLSRFNVLADVNEDDNADCEASWIKVANDTTQPNEQLLIELQKAQSDLTACEREINRLQRENKHLGEKLSDNKENMFENGKAAKLENRIKELLMTIEKDKYQLTMLKKKNAQLQEKLRTGAMGAGLDNEESRVGHKVKALKLEIAMMDSHMLQLIDEYNIIDKIDTSGLQFFQKIKESYSI</sequence>
<evidence type="ECO:0000256" key="1">
    <source>
        <dbReference type="SAM" id="Coils"/>
    </source>
</evidence>
<keyword evidence="1" id="KW-0175">Coiled coil</keyword>
<accession>A0A1E4T0C2</accession>
<dbReference type="EMBL" id="KV453853">
    <property type="protein sequence ID" value="ODV85203.1"/>
    <property type="molecule type" value="Genomic_DNA"/>
</dbReference>
<evidence type="ECO:0000313" key="3">
    <source>
        <dbReference type="Proteomes" id="UP000094801"/>
    </source>
</evidence>
<feature type="coiled-coil region" evidence="1">
    <location>
        <begin position="172"/>
        <end position="254"/>
    </location>
</feature>
<evidence type="ECO:0000313" key="2">
    <source>
        <dbReference type="EMBL" id="ODV85203.1"/>
    </source>
</evidence>
<reference evidence="3" key="1">
    <citation type="submission" date="2016-04" db="EMBL/GenBank/DDBJ databases">
        <title>Comparative genomics of biotechnologically important yeasts.</title>
        <authorList>
            <consortium name="DOE Joint Genome Institute"/>
            <person name="Riley R."/>
            <person name="Haridas S."/>
            <person name="Wolfe K.H."/>
            <person name="Lopes M.R."/>
            <person name="Hittinger C.T."/>
            <person name="Goker M."/>
            <person name="Salamov A."/>
            <person name="Wisecaver J."/>
            <person name="Long T.M."/>
            <person name="Aerts A.L."/>
            <person name="Barry K."/>
            <person name="Choi C."/>
            <person name="Clum A."/>
            <person name="Coughlan A.Y."/>
            <person name="Deshpande S."/>
            <person name="Douglass A.P."/>
            <person name="Hanson S.J."/>
            <person name="Klenk H.-P."/>
            <person name="Labutti K."/>
            <person name="Lapidus A."/>
            <person name="Lindquist E."/>
            <person name="Lipzen A."/>
            <person name="Meier-Kolthoff J.P."/>
            <person name="Ohm R.A."/>
            <person name="Otillar R.P."/>
            <person name="Pangilinan J."/>
            <person name="Peng Y."/>
            <person name="Rokas A."/>
            <person name="Rosa C.A."/>
            <person name="Scheuner C."/>
            <person name="Sibirny A.A."/>
            <person name="Slot J.C."/>
            <person name="Stielow J.B."/>
            <person name="Sun H."/>
            <person name="Kurtzman C.P."/>
            <person name="Blackwell M."/>
            <person name="Grigoriev I.V."/>
            <person name="Jeffries T.W."/>
        </authorList>
    </citation>
    <scope>NUCLEOTIDE SEQUENCE [LARGE SCALE GENOMIC DNA]</scope>
    <source>
        <strain evidence="3">NRRL YB-2248</strain>
    </source>
</reference>
<dbReference type="OrthoDB" id="3992466at2759"/>
<organism evidence="2 3">
    <name type="scientific">[Candida] arabinofermentans NRRL YB-2248</name>
    <dbReference type="NCBI Taxonomy" id="983967"/>
    <lineage>
        <taxon>Eukaryota</taxon>
        <taxon>Fungi</taxon>
        <taxon>Dikarya</taxon>
        <taxon>Ascomycota</taxon>
        <taxon>Saccharomycotina</taxon>
        <taxon>Pichiomycetes</taxon>
        <taxon>Pichiales</taxon>
        <taxon>Pichiaceae</taxon>
        <taxon>Ogataea</taxon>
        <taxon>Ogataea/Candida clade</taxon>
    </lineage>
</organism>